<dbReference type="GO" id="GO:0008270">
    <property type="term" value="F:zinc ion binding"/>
    <property type="evidence" value="ECO:0007669"/>
    <property type="project" value="TreeGrafter"/>
</dbReference>
<accession>A0AAU9S2B8</accession>
<evidence type="ECO:0000256" key="2">
    <source>
        <dbReference type="ARBA" id="ARBA00022723"/>
    </source>
</evidence>
<evidence type="ECO:0000256" key="1">
    <source>
        <dbReference type="ARBA" id="ARBA00011738"/>
    </source>
</evidence>
<organism evidence="4 5">
    <name type="scientific">Thlaspi arvense</name>
    <name type="common">Field penny-cress</name>
    <dbReference type="NCBI Taxonomy" id="13288"/>
    <lineage>
        <taxon>Eukaryota</taxon>
        <taxon>Viridiplantae</taxon>
        <taxon>Streptophyta</taxon>
        <taxon>Embryophyta</taxon>
        <taxon>Tracheophyta</taxon>
        <taxon>Spermatophyta</taxon>
        <taxon>Magnoliopsida</taxon>
        <taxon>eudicotyledons</taxon>
        <taxon>Gunneridae</taxon>
        <taxon>Pentapetalae</taxon>
        <taxon>rosids</taxon>
        <taxon>malvids</taxon>
        <taxon>Brassicales</taxon>
        <taxon>Brassicaceae</taxon>
        <taxon>Thlaspideae</taxon>
        <taxon>Thlaspi</taxon>
    </lineage>
</organism>
<dbReference type="GO" id="GO:0046294">
    <property type="term" value="P:formaldehyde catabolic process"/>
    <property type="evidence" value="ECO:0007669"/>
    <property type="project" value="TreeGrafter"/>
</dbReference>
<dbReference type="PANTHER" id="PTHR43880">
    <property type="entry name" value="ALCOHOL DEHYDROGENASE"/>
    <property type="match status" value="1"/>
</dbReference>
<evidence type="ECO:0000256" key="3">
    <source>
        <dbReference type="ARBA" id="ARBA00022833"/>
    </source>
</evidence>
<dbReference type="Gene3D" id="3.90.180.10">
    <property type="entry name" value="Medium-chain alcohol dehydrogenases, catalytic domain"/>
    <property type="match status" value="1"/>
</dbReference>
<reference evidence="4 5" key="1">
    <citation type="submission" date="2022-03" db="EMBL/GenBank/DDBJ databases">
        <authorList>
            <person name="Nunn A."/>
            <person name="Chopra R."/>
            <person name="Nunn A."/>
            <person name="Contreras Garrido A."/>
        </authorList>
    </citation>
    <scope>NUCLEOTIDE SEQUENCE [LARGE SCALE GENOMIC DNA]</scope>
</reference>
<comment type="caution">
    <text evidence="4">The sequence shown here is derived from an EMBL/GenBank/DDBJ whole genome shotgun (WGS) entry which is preliminary data.</text>
</comment>
<sequence>MAKGWGRTVVIGMEMQGAPLTLNSYELLRGKTIVGSMFGGIKAKTDIPILAKKYMNKVLKLLLFLLICH</sequence>
<dbReference type="GO" id="GO:0051903">
    <property type="term" value="F:S-(hydroxymethyl)glutathione dehydrogenase [NAD(P)+] activity"/>
    <property type="evidence" value="ECO:0007669"/>
    <property type="project" value="TreeGrafter"/>
</dbReference>
<keyword evidence="3" id="KW-0862">Zinc</keyword>
<evidence type="ECO:0000313" key="4">
    <source>
        <dbReference type="EMBL" id="CAH2056758.1"/>
    </source>
</evidence>
<dbReference type="EMBL" id="CAJVSB020000546">
    <property type="protein sequence ID" value="CAH2056758.1"/>
    <property type="molecule type" value="Genomic_DNA"/>
</dbReference>
<dbReference type="PANTHER" id="PTHR43880:SF10">
    <property type="entry name" value="ALCOHOL DEHYDROGENASE-LIKE 2"/>
    <property type="match status" value="1"/>
</dbReference>
<keyword evidence="5" id="KW-1185">Reference proteome</keyword>
<dbReference type="GO" id="GO:0005829">
    <property type="term" value="C:cytosol"/>
    <property type="evidence" value="ECO:0007669"/>
    <property type="project" value="TreeGrafter"/>
</dbReference>
<keyword evidence="2" id="KW-0479">Metal-binding</keyword>
<protein>
    <submittedName>
        <fullName evidence="4">Uncharacterized protein</fullName>
    </submittedName>
</protein>
<proteinExistence type="predicted"/>
<evidence type="ECO:0000313" key="5">
    <source>
        <dbReference type="Proteomes" id="UP000836841"/>
    </source>
</evidence>
<dbReference type="AlphaFoldDB" id="A0AAU9S2B8"/>
<dbReference type="Gene3D" id="3.40.50.720">
    <property type="entry name" value="NAD(P)-binding Rossmann-like Domain"/>
    <property type="match status" value="1"/>
</dbReference>
<gene>
    <name evidence="4" type="ORF">TAV2_LOCUS11974</name>
</gene>
<name>A0AAU9S2B8_THLAR</name>
<dbReference type="Proteomes" id="UP000836841">
    <property type="component" value="Unassembled WGS sequence"/>
</dbReference>
<comment type="subunit">
    <text evidence="1">Homodimer.</text>
</comment>